<dbReference type="AlphaFoldDB" id="A0A7X0UC14"/>
<evidence type="ECO:0000313" key="2">
    <source>
        <dbReference type="Proteomes" id="UP000575083"/>
    </source>
</evidence>
<name>A0A7X0UC14_9BURK</name>
<gene>
    <name evidence="1" type="ORF">HNP48_004849</name>
</gene>
<dbReference type="Pfam" id="PF19923">
    <property type="entry name" value="DUF6386"/>
    <property type="match status" value="1"/>
</dbReference>
<comment type="caution">
    <text evidence="1">The sequence shown here is derived from an EMBL/GenBank/DDBJ whole genome shotgun (WGS) entry which is preliminary data.</text>
</comment>
<accession>A0A7X0UC14</accession>
<evidence type="ECO:0000313" key="1">
    <source>
        <dbReference type="EMBL" id="MBB6562140.1"/>
    </source>
</evidence>
<protein>
    <submittedName>
        <fullName evidence="1">Uncharacterized protein</fullName>
    </submittedName>
</protein>
<proteinExistence type="predicted"/>
<keyword evidence="2" id="KW-1185">Reference proteome</keyword>
<dbReference type="InterPro" id="IPR045665">
    <property type="entry name" value="DUF6386"/>
</dbReference>
<sequence>MRTIVTTGTATLVLFDPACMRHRLDDDADWWSLPQEELLEVNRGNAAFMNVGGDGRYELEVVAEAGLPDADVELVLRNTSGRFFLGAGEFMTSDGLEPEAGYGNVFFDAEPGSYLVRARQRGSTVVISLAATDLPASNALGGLVRLGT</sequence>
<reference evidence="1 2" key="1">
    <citation type="submission" date="2020-08" db="EMBL/GenBank/DDBJ databases">
        <title>Functional genomics of gut bacteria from endangered species of beetles.</title>
        <authorList>
            <person name="Carlos-Shanley C."/>
        </authorList>
    </citation>
    <scope>NUCLEOTIDE SEQUENCE [LARGE SCALE GENOMIC DNA]</scope>
    <source>
        <strain evidence="1 2">S00198</strain>
    </source>
</reference>
<dbReference type="RefSeq" id="WP_184861864.1">
    <property type="nucleotide sequence ID" value="NZ_JACHLK010000011.1"/>
</dbReference>
<dbReference type="Proteomes" id="UP000575083">
    <property type="component" value="Unassembled WGS sequence"/>
</dbReference>
<dbReference type="EMBL" id="JACHLK010000011">
    <property type="protein sequence ID" value="MBB6562140.1"/>
    <property type="molecule type" value="Genomic_DNA"/>
</dbReference>
<organism evidence="1 2">
    <name type="scientific">Acidovorax soli</name>
    <dbReference type="NCBI Taxonomy" id="592050"/>
    <lineage>
        <taxon>Bacteria</taxon>
        <taxon>Pseudomonadati</taxon>
        <taxon>Pseudomonadota</taxon>
        <taxon>Betaproteobacteria</taxon>
        <taxon>Burkholderiales</taxon>
        <taxon>Comamonadaceae</taxon>
        <taxon>Acidovorax</taxon>
    </lineage>
</organism>